<organism evidence="2 3">
    <name type="scientific">Xylophilus rhododendri</name>
    <dbReference type="NCBI Taxonomy" id="2697032"/>
    <lineage>
        <taxon>Bacteria</taxon>
        <taxon>Pseudomonadati</taxon>
        <taxon>Pseudomonadota</taxon>
        <taxon>Betaproteobacteria</taxon>
        <taxon>Burkholderiales</taxon>
        <taxon>Xylophilus</taxon>
    </lineage>
</organism>
<feature type="region of interest" description="Disordered" evidence="1">
    <location>
        <begin position="64"/>
        <end position="96"/>
    </location>
</feature>
<proteinExistence type="predicted"/>
<dbReference type="RefSeq" id="WP_160554037.1">
    <property type="nucleotide sequence ID" value="NZ_CP047650.1"/>
</dbReference>
<dbReference type="KEGG" id="xyk:GT347_20930"/>
<keyword evidence="3" id="KW-1185">Reference proteome</keyword>
<name>A0A857J8L6_9BURK</name>
<evidence type="ECO:0000313" key="3">
    <source>
        <dbReference type="Proteomes" id="UP000464787"/>
    </source>
</evidence>
<protein>
    <submittedName>
        <fullName evidence="2">Uncharacterized protein</fullName>
    </submittedName>
</protein>
<evidence type="ECO:0000313" key="2">
    <source>
        <dbReference type="EMBL" id="QHJ00227.1"/>
    </source>
</evidence>
<gene>
    <name evidence="2" type="ORF">GT347_20930</name>
</gene>
<sequence length="96" mass="10480">MKTELRRIAVYVDEAEGGFVWVLIEQEEDTWRPLDRADRALAHYGDAMAKGLLALQALVEDLDAGPRTADDAPGNDEPAEDDAPRKPGAFGFGPAR</sequence>
<reference evidence="2 3" key="1">
    <citation type="submission" date="2020-01" db="EMBL/GenBank/DDBJ databases">
        <title>Genome sequencing of strain KACC 21265.</title>
        <authorList>
            <person name="Heo J."/>
            <person name="Kim S.-J."/>
            <person name="Kim J.-S."/>
            <person name="Hong S.-B."/>
            <person name="Kwon S.-W."/>
        </authorList>
    </citation>
    <scope>NUCLEOTIDE SEQUENCE [LARGE SCALE GENOMIC DNA]</scope>
    <source>
        <strain evidence="2 3">KACC 21265</strain>
    </source>
</reference>
<accession>A0A857J8L6</accession>
<dbReference type="Proteomes" id="UP000464787">
    <property type="component" value="Chromosome"/>
</dbReference>
<dbReference type="EMBL" id="CP047650">
    <property type="protein sequence ID" value="QHJ00227.1"/>
    <property type="molecule type" value="Genomic_DNA"/>
</dbReference>
<evidence type="ECO:0000256" key="1">
    <source>
        <dbReference type="SAM" id="MobiDB-lite"/>
    </source>
</evidence>
<dbReference type="AlphaFoldDB" id="A0A857J8L6"/>